<keyword evidence="1" id="KW-0472">Membrane</keyword>
<comment type="caution">
    <text evidence="2">The sequence shown here is derived from an EMBL/GenBank/DDBJ whole genome shotgun (WGS) entry which is preliminary data.</text>
</comment>
<dbReference type="AlphaFoldDB" id="A0A369K9U8"/>
<reference evidence="2" key="1">
    <citation type="submission" date="2018-04" db="EMBL/GenBank/DDBJ databases">
        <title>Whole genome sequencing of Hypsizygus marmoreus.</title>
        <authorList>
            <person name="Choi I.-G."/>
            <person name="Min B."/>
            <person name="Kim J.-G."/>
            <person name="Kim S."/>
            <person name="Oh Y.-L."/>
            <person name="Kong W.-S."/>
            <person name="Park H."/>
            <person name="Jeong J."/>
            <person name="Song E.-S."/>
        </authorList>
    </citation>
    <scope>NUCLEOTIDE SEQUENCE [LARGE SCALE GENOMIC DNA]</scope>
    <source>
        <strain evidence="2">51987-8</strain>
    </source>
</reference>
<protein>
    <submittedName>
        <fullName evidence="2">Uncharacterized protein</fullName>
    </submittedName>
</protein>
<evidence type="ECO:0000313" key="3">
    <source>
        <dbReference type="Proteomes" id="UP000076154"/>
    </source>
</evidence>
<keyword evidence="1" id="KW-1133">Transmembrane helix</keyword>
<sequence>MENDNSPLVALAPVFLVFAALLFAAILWCMLSSCIGAPILRSISNLWEYAVLSSRSSGGLAPRRRREFGEQEIWEMESRGRAG</sequence>
<dbReference type="EMBL" id="LUEZ02000010">
    <property type="protein sequence ID" value="RDB29617.1"/>
    <property type="molecule type" value="Genomic_DNA"/>
</dbReference>
<name>A0A369K9U8_HYPMA</name>
<keyword evidence="1" id="KW-0812">Transmembrane</keyword>
<evidence type="ECO:0000256" key="1">
    <source>
        <dbReference type="SAM" id="Phobius"/>
    </source>
</evidence>
<accession>A0A369K9U8</accession>
<proteinExistence type="predicted"/>
<organism evidence="2 3">
    <name type="scientific">Hypsizygus marmoreus</name>
    <name type="common">White beech mushroom</name>
    <name type="synonym">Agaricus marmoreus</name>
    <dbReference type="NCBI Taxonomy" id="39966"/>
    <lineage>
        <taxon>Eukaryota</taxon>
        <taxon>Fungi</taxon>
        <taxon>Dikarya</taxon>
        <taxon>Basidiomycota</taxon>
        <taxon>Agaricomycotina</taxon>
        <taxon>Agaricomycetes</taxon>
        <taxon>Agaricomycetidae</taxon>
        <taxon>Agaricales</taxon>
        <taxon>Tricholomatineae</taxon>
        <taxon>Lyophyllaceae</taxon>
        <taxon>Hypsizygus</taxon>
    </lineage>
</organism>
<evidence type="ECO:0000313" key="2">
    <source>
        <dbReference type="EMBL" id="RDB29617.1"/>
    </source>
</evidence>
<dbReference type="OrthoDB" id="2747602at2759"/>
<feature type="transmembrane region" description="Helical" evidence="1">
    <location>
        <begin position="6"/>
        <end position="31"/>
    </location>
</feature>
<dbReference type="InParanoid" id="A0A369K9U8"/>
<keyword evidence="3" id="KW-1185">Reference proteome</keyword>
<gene>
    <name evidence="2" type="ORF">Hypma_016068</name>
</gene>
<dbReference type="Proteomes" id="UP000076154">
    <property type="component" value="Unassembled WGS sequence"/>
</dbReference>